<comment type="cofactor">
    <cofactor evidence="1">
        <name>Mg(2+)</name>
        <dbReference type="ChEBI" id="CHEBI:18420"/>
    </cofactor>
</comment>
<name>A0ABX1N350_9RHOO</name>
<dbReference type="RefSeq" id="WP_169198945.1">
    <property type="nucleotide sequence ID" value="NZ_WTVH02000010.1"/>
</dbReference>
<dbReference type="Proteomes" id="UP000601990">
    <property type="component" value="Unassembled WGS sequence"/>
</dbReference>
<comment type="pathway">
    <text evidence="2">Cofactor biosynthesis; FMN biosynthesis; FMN from riboflavin (CTP route): step 1/1.</text>
</comment>
<dbReference type="SUPFAM" id="SSF82114">
    <property type="entry name" value="Riboflavin kinase-like"/>
    <property type="match status" value="1"/>
</dbReference>
<evidence type="ECO:0000256" key="15">
    <source>
        <dbReference type="ARBA" id="ARBA00033116"/>
    </source>
</evidence>
<evidence type="ECO:0000256" key="5">
    <source>
        <dbReference type="ARBA" id="ARBA00017394"/>
    </source>
</evidence>
<evidence type="ECO:0000313" key="18">
    <source>
        <dbReference type="EMBL" id="NMF93682.1"/>
    </source>
</evidence>
<evidence type="ECO:0000256" key="1">
    <source>
        <dbReference type="ARBA" id="ARBA00001946"/>
    </source>
</evidence>
<reference evidence="18" key="1">
    <citation type="submission" date="2019-12" db="EMBL/GenBank/DDBJ databases">
        <title>Comparative genomics gives insights into the taxonomy of the Azoarcus-Aromatoleum group and reveals separate origins of nif in the plant-associated Azoarcus and non-plant-associated Aromatoleum sub-groups.</title>
        <authorList>
            <person name="Lafos M."/>
            <person name="Maluk M."/>
            <person name="Batista M."/>
            <person name="Junghare M."/>
            <person name="Carmona M."/>
            <person name="Faoro H."/>
            <person name="Cruz L.M."/>
            <person name="Battistoni F."/>
            <person name="De Souza E."/>
            <person name="Pedrosa F."/>
            <person name="Chen W.-M."/>
            <person name="Poole P.S."/>
            <person name="Dixon R.A."/>
            <person name="James E.K."/>
        </authorList>
    </citation>
    <scope>NUCLEOTIDE SEQUENCE</scope>
    <source>
        <strain evidence="18">U120</strain>
    </source>
</reference>
<comment type="similarity">
    <text evidence="3">Belongs to the archaeal riboflavin kinase family.</text>
</comment>
<feature type="domain" description="Riboflavin kinase" evidence="17">
    <location>
        <begin position="12"/>
        <end position="130"/>
    </location>
</feature>
<organism evidence="18 19">
    <name type="scientific">Aromatoleum buckelii</name>
    <dbReference type="NCBI Taxonomy" id="200254"/>
    <lineage>
        <taxon>Bacteria</taxon>
        <taxon>Pseudomonadati</taxon>
        <taxon>Pseudomonadota</taxon>
        <taxon>Betaproteobacteria</taxon>
        <taxon>Rhodocyclales</taxon>
        <taxon>Rhodocyclaceae</taxon>
        <taxon>Aromatoleum</taxon>
    </lineage>
</organism>
<sequence>MSAEILELKGLVCSGLDKAAGFTQMEWVMREFRDKLGFAPYPGTLNLQMQGASWERARRRLLAGKGIVITPESGACGAKCFLLSLGDEVRGAAVFPEIDTYPVDKLEVVAPAHLRSALRIYDGDQISVRIDVSDY</sequence>
<evidence type="ECO:0000256" key="3">
    <source>
        <dbReference type="ARBA" id="ARBA00006428"/>
    </source>
</evidence>
<keyword evidence="6" id="KW-0285">Flavoprotein</keyword>
<keyword evidence="10" id="KW-0547">Nucleotide-binding</keyword>
<evidence type="ECO:0000256" key="6">
    <source>
        <dbReference type="ARBA" id="ARBA00022630"/>
    </source>
</evidence>
<keyword evidence="8" id="KW-0808">Transferase</keyword>
<keyword evidence="11" id="KW-0418">Kinase</keyword>
<evidence type="ECO:0000256" key="13">
    <source>
        <dbReference type="ARBA" id="ARBA00029789"/>
    </source>
</evidence>
<dbReference type="EMBL" id="WTVH01000017">
    <property type="protein sequence ID" value="NMF93682.1"/>
    <property type="molecule type" value="Genomic_DNA"/>
</dbReference>
<proteinExistence type="inferred from homology"/>
<gene>
    <name evidence="18" type="ORF">GO608_10120</name>
</gene>
<protein>
    <recommendedName>
        <fullName evidence="5">Riboflavin kinase</fullName>
        <ecNumber evidence="4">2.7.1.161</ecNumber>
    </recommendedName>
    <alternativeName>
        <fullName evidence="14">CTP-dependent riboflavin kinase</fullName>
    </alternativeName>
    <alternativeName>
        <fullName evidence="15">CTP:riboflavin 5'-phosphotransferase</fullName>
    </alternativeName>
    <alternativeName>
        <fullName evidence="13">Flavokinase</fullName>
    </alternativeName>
</protein>
<evidence type="ECO:0000313" key="19">
    <source>
        <dbReference type="Proteomes" id="UP000601990"/>
    </source>
</evidence>
<dbReference type="Pfam" id="PF01982">
    <property type="entry name" value="CTP-dep_RFKase"/>
    <property type="match status" value="1"/>
</dbReference>
<evidence type="ECO:0000259" key="17">
    <source>
        <dbReference type="Pfam" id="PF01982"/>
    </source>
</evidence>
<evidence type="ECO:0000256" key="14">
    <source>
        <dbReference type="ARBA" id="ARBA00030544"/>
    </source>
</evidence>
<evidence type="ECO:0000256" key="8">
    <source>
        <dbReference type="ARBA" id="ARBA00022679"/>
    </source>
</evidence>
<evidence type="ECO:0000256" key="12">
    <source>
        <dbReference type="ARBA" id="ARBA00022842"/>
    </source>
</evidence>
<dbReference type="InterPro" id="IPR023602">
    <property type="entry name" value="Riboflavin_kinase_CTP-dep"/>
</dbReference>
<evidence type="ECO:0000256" key="7">
    <source>
        <dbReference type="ARBA" id="ARBA00022643"/>
    </source>
</evidence>
<keyword evidence="7" id="KW-0288">FMN</keyword>
<evidence type="ECO:0000256" key="11">
    <source>
        <dbReference type="ARBA" id="ARBA00022777"/>
    </source>
</evidence>
<accession>A0ABX1N350</accession>
<evidence type="ECO:0000256" key="2">
    <source>
        <dbReference type="ARBA" id="ARBA00005219"/>
    </source>
</evidence>
<evidence type="ECO:0000256" key="10">
    <source>
        <dbReference type="ARBA" id="ARBA00022741"/>
    </source>
</evidence>
<keyword evidence="12" id="KW-0460">Magnesium</keyword>
<keyword evidence="9" id="KW-0479">Metal-binding</keyword>
<dbReference type="Gene3D" id="2.40.30.30">
    <property type="entry name" value="Riboflavin kinase-like"/>
    <property type="match status" value="1"/>
</dbReference>
<comment type="caution">
    <text evidence="18">The sequence shown here is derived from an EMBL/GenBank/DDBJ whole genome shotgun (WGS) entry which is preliminary data.</text>
</comment>
<dbReference type="PANTHER" id="PTHR40706:SF1">
    <property type="entry name" value="RIBOFLAVIN KINASE"/>
    <property type="match status" value="1"/>
</dbReference>
<evidence type="ECO:0000256" key="16">
    <source>
        <dbReference type="ARBA" id="ARBA00047857"/>
    </source>
</evidence>
<dbReference type="PANTHER" id="PTHR40706">
    <property type="entry name" value="RIBOFLAVIN KINASE"/>
    <property type="match status" value="1"/>
</dbReference>
<comment type="catalytic activity">
    <reaction evidence="16">
        <text>riboflavin + CTP = CDP + FMN + H(+)</text>
        <dbReference type="Rhea" id="RHEA:25021"/>
        <dbReference type="ChEBI" id="CHEBI:15378"/>
        <dbReference type="ChEBI" id="CHEBI:37563"/>
        <dbReference type="ChEBI" id="CHEBI:57986"/>
        <dbReference type="ChEBI" id="CHEBI:58069"/>
        <dbReference type="ChEBI" id="CHEBI:58210"/>
        <dbReference type="EC" id="2.7.1.161"/>
    </reaction>
</comment>
<evidence type="ECO:0000256" key="4">
    <source>
        <dbReference type="ARBA" id="ARBA00011987"/>
    </source>
</evidence>
<dbReference type="InterPro" id="IPR039063">
    <property type="entry name" value="RibK_CTP-dep"/>
</dbReference>
<dbReference type="EC" id="2.7.1.161" evidence="4"/>
<evidence type="ECO:0000256" key="9">
    <source>
        <dbReference type="ARBA" id="ARBA00022723"/>
    </source>
</evidence>
<dbReference type="InterPro" id="IPR023465">
    <property type="entry name" value="Riboflavin_kinase_dom_sf"/>
</dbReference>
<keyword evidence="19" id="KW-1185">Reference proteome</keyword>